<feature type="compositionally biased region" description="Polar residues" evidence="1">
    <location>
        <begin position="36"/>
        <end position="48"/>
    </location>
</feature>
<feature type="region of interest" description="Disordered" evidence="1">
    <location>
        <begin position="377"/>
        <end position="455"/>
    </location>
</feature>
<feature type="compositionally biased region" description="Basic and acidic residues" evidence="1">
    <location>
        <begin position="604"/>
        <end position="616"/>
    </location>
</feature>
<reference evidence="2 3" key="1">
    <citation type="journal article" name="Sci. Rep.">
        <title>Telomere-to-telomere assembled and centromere annotated genomes of the two main subspecies of the button mushroom Agaricus bisporus reveal especially polymorphic chromosome ends.</title>
        <authorList>
            <person name="Sonnenberg A.S.M."/>
            <person name="Sedaghat-Telgerd N."/>
            <person name="Lavrijssen B."/>
            <person name="Ohm R.A."/>
            <person name="Hendrickx P.M."/>
            <person name="Scholtmeijer K."/>
            <person name="Baars J.J.P."/>
            <person name="van Peer A."/>
        </authorList>
    </citation>
    <scope>NUCLEOTIDE SEQUENCE [LARGE SCALE GENOMIC DNA]</scope>
    <source>
        <strain evidence="2 3">H119_p4</strain>
    </source>
</reference>
<feature type="compositionally biased region" description="Basic and acidic residues" evidence="1">
    <location>
        <begin position="266"/>
        <end position="276"/>
    </location>
</feature>
<comment type="caution">
    <text evidence="2">The sequence shown here is derived from an EMBL/GenBank/DDBJ whole genome shotgun (WGS) entry which is preliminary data.</text>
</comment>
<sequence length="697" mass="75781">MLNRISSSPRRTHRKRSSAVHLSSDTTASLPEYHQSIPSWQRHTQHSPFEQDIPSDKPPDYPDSAEEADEDTDSENHRNTLYVQQHSLGSSGLLHTPQSASTSSPRRKQRFQHRRKYSLPVLDGNEASNDPLDSLLERSVHALEMSNTLLQSSMTTPQTSFPTTFSHDSPRVSGLESQAMNLSSKITGGSDVKASWLDDMEEVRKRVDSLFGDGKDLSGGGVGENAGAGQRTNDWRRRMNSSQSSNSEAGLSNSLPASASPLQQRFQREPKRRPSLDLREAAVEAGGLRLSHRTREELIAPPPRAITQYIEFDADPTIITMPSTLGLRSSTSVPLNSDWSSSTASLLSSPAKPVVTDTPLPSSSTPAYEKLASFVKRPSNSANATPSSSFKSSFMIPRRMNSSIGASDRERRTRSPQRSENTRFRSRAIASPSSPCHHHARPMTPPVEESSSSSDDCIAKQTISCLRKILDEQPVPEVTKRKVAPITLTPPAPVSGTSNATASISRMLTKKLHHSSTRPPSPPRQSAMKGSRPSTPQHPTAPTLLLAVPPTSTSPSTPSPAISDHSHSWGGLTSLITRRPSKIIGTPTSSGRSTPKHISFAELPEAHISSRPDKFRDKGKRKGRKSKPTKVKGIHGNDDEEDSDGGGWLAALFGINPNLGLAYPSTSRDERMEDRIARSWGGRGGGGGYGSIDEWAI</sequence>
<feature type="compositionally biased region" description="Polar residues" evidence="1">
    <location>
        <begin position="20"/>
        <end position="29"/>
    </location>
</feature>
<gene>
    <name evidence="2" type="ORF">Agabi119p4_4089</name>
</gene>
<feature type="compositionally biased region" description="Basic and acidic residues" evidence="1">
    <location>
        <begin position="667"/>
        <end position="677"/>
    </location>
</feature>
<feature type="region of interest" description="Disordered" evidence="1">
    <location>
        <begin position="211"/>
        <end position="276"/>
    </location>
</feature>
<feature type="compositionally biased region" description="Low complexity" evidence="1">
    <location>
        <begin position="240"/>
        <end position="262"/>
    </location>
</feature>
<feature type="compositionally biased region" description="Gly residues" evidence="1">
    <location>
        <begin position="217"/>
        <end position="226"/>
    </location>
</feature>
<feature type="region of interest" description="Disordered" evidence="1">
    <location>
        <begin position="603"/>
        <end position="649"/>
    </location>
</feature>
<name>A0A8H7KGX6_AGABI</name>
<protein>
    <submittedName>
        <fullName evidence="2">Uncharacterized protein</fullName>
    </submittedName>
</protein>
<feature type="region of interest" description="Disordered" evidence="1">
    <location>
        <begin position="1"/>
        <end position="76"/>
    </location>
</feature>
<feature type="compositionally biased region" description="Gly residues" evidence="1">
    <location>
        <begin position="681"/>
        <end position="690"/>
    </location>
</feature>
<organism evidence="2 3">
    <name type="scientific">Agaricus bisporus var. burnettii</name>
    <dbReference type="NCBI Taxonomy" id="192524"/>
    <lineage>
        <taxon>Eukaryota</taxon>
        <taxon>Fungi</taxon>
        <taxon>Dikarya</taxon>
        <taxon>Basidiomycota</taxon>
        <taxon>Agaricomycotina</taxon>
        <taxon>Agaricomycetes</taxon>
        <taxon>Agaricomycetidae</taxon>
        <taxon>Agaricales</taxon>
        <taxon>Agaricineae</taxon>
        <taxon>Agaricaceae</taxon>
        <taxon>Agaricus</taxon>
    </lineage>
</organism>
<evidence type="ECO:0000313" key="3">
    <source>
        <dbReference type="Proteomes" id="UP000629468"/>
    </source>
</evidence>
<feature type="compositionally biased region" description="Acidic residues" evidence="1">
    <location>
        <begin position="63"/>
        <end position="73"/>
    </location>
</feature>
<feature type="region of interest" description="Disordered" evidence="1">
    <location>
        <begin position="88"/>
        <end position="116"/>
    </location>
</feature>
<proteinExistence type="predicted"/>
<feature type="region of interest" description="Disordered" evidence="1">
    <location>
        <begin position="662"/>
        <end position="697"/>
    </location>
</feature>
<feature type="region of interest" description="Disordered" evidence="1">
    <location>
        <begin position="340"/>
        <end position="365"/>
    </location>
</feature>
<feature type="compositionally biased region" description="Basic residues" evidence="1">
    <location>
        <begin position="617"/>
        <end position="633"/>
    </location>
</feature>
<feature type="compositionally biased region" description="Low complexity" evidence="1">
    <location>
        <begin position="540"/>
        <end position="561"/>
    </location>
</feature>
<feature type="compositionally biased region" description="Basic residues" evidence="1">
    <location>
        <begin position="105"/>
        <end position="116"/>
    </location>
</feature>
<feature type="region of interest" description="Disordered" evidence="1">
    <location>
        <begin position="509"/>
        <end position="572"/>
    </location>
</feature>
<evidence type="ECO:0000313" key="2">
    <source>
        <dbReference type="EMBL" id="KAF7775696.1"/>
    </source>
</evidence>
<evidence type="ECO:0000256" key="1">
    <source>
        <dbReference type="SAM" id="MobiDB-lite"/>
    </source>
</evidence>
<feature type="compositionally biased region" description="Low complexity" evidence="1">
    <location>
        <begin position="378"/>
        <end position="389"/>
    </location>
</feature>
<feature type="compositionally biased region" description="Low complexity" evidence="1">
    <location>
        <begin position="340"/>
        <end position="349"/>
    </location>
</feature>
<dbReference type="Proteomes" id="UP000629468">
    <property type="component" value="Unassembled WGS sequence"/>
</dbReference>
<dbReference type="EMBL" id="JABXXO010000006">
    <property type="protein sequence ID" value="KAF7775696.1"/>
    <property type="molecule type" value="Genomic_DNA"/>
</dbReference>
<dbReference type="AlphaFoldDB" id="A0A8H7KGX6"/>
<accession>A0A8H7KGX6</accession>